<dbReference type="EMBL" id="BDSG01000152">
    <property type="protein sequence ID" value="GBL12398.1"/>
    <property type="molecule type" value="Genomic_DNA"/>
</dbReference>
<reference evidence="1 2" key="1">
    <citation type="journal article" date="2018" name="Front. Microbiol.">
        <title>Adaptation of the Freshwater Bloom-Forming Cyanobacterium Microcystis aeruginosa to Brackish Water Is Driven by Recent Horizontal Transfer of Sucrose Genes.</title>
        <authorList>
            <person name="Tanabe Y."/>
            <person name="Hodoki Y."/>
            <person name="Sano T."/>
            <person name="Tada K."/>
            <person name="Watanabe M.M."/>
        </authorList>
    </citation>
    <scope>NUCLEOTIDE SEQUENCE [LARGE SCALE GENOMIC DNA]</scope>
    <source>
        <strain evidence="1 2">Sj</strain>
    </source>
</reference>
<evidence type="ECO:0000313" key="2">
    <source>
        <dbReference type="Proteomes" id="UP000248272"/>
    </source>
</evidence>
<sequence>MIEDFGTHSDESNWLTGVYFLAKSLKAGIIVIHQLPVIEDTLWLRVLGKGGTQKRAVEELVELPERNPFRENLLEILANWRKNLELRDNLSTEEQEDIMNLSPAYLQQREEWKIEERHSMIASLLEGRFGSLDSELFSLVEKIAQLPISERTGLLLSLANLSREELLQRFREN</sequence>
<organism evidence="1 2">
    <name type="scientific">Microcystis aeruginosa Sj</name>
    <dbReference type="NCBI Taxonomy" id="1979544"/>
    <lineage>
        <taxon>Bacteria</taxon>
        <taxon>Bacillati</taxon>
        <taxon>Cyanobacteriota</taxon>
        <taxon>Cyanophyceae</taxon>
        <taxon>Oscillatoriophycideae</taxon>
        <taxon>Chroococcales</taxon>
        <taxon>Microcystaceae</taxon>
        <taxon>Microcystis</taxon>
    </lineage>
</organism>
<name>A0A2Z6V2Q8_MICAE</name>
<comment type="caution">
    <text evidence="1">The sequence shown here is derived from an EMBL/GenBank/DDBJ whole genome shotgun (WGS) entry which is preliminary data.</text>
</comment>
<accession>A0A2Z6V2Q8</accession>
<evidence type="ECO:0000313" key="1">
    <source>
        <dbReference type="EMBL" id="GBL12398.1"/>
    </source>
</evidence>
<gene>
    <name evidence="1" type="ORF">MSj_03914</name>
</gene>
<protein>
    <recommendedName>
        <fullName evidence="3">DUF4351 domain-containing protein</fullName>
    </recommendedName>
</protein>
<proteinExistence type="predicted"/>
<dbReference type="AlphaFoldDB" id="A0A2Z6V2Q8"/>
<evidence type="ECO:0008006" key="3">
    <source>
        <dbReference type="Google" id="ProtNLM"/>
    </source>
</evidence>
<dbReference type="Proteomes" id="UP000248272">
    <property type="component" value="Unassembled WGS sequence"/>
</dbReference>